<dbReference type="InterPro" id="IPR024079">
    <property type="entry name" value="MetalloPept_cat_dom_sf"/>
</dbReference>
<feature type="chain" id="PRO_5040230376" evidence="1">
    <location>
        <begin position="26"/>
        <end position="371"/>
    </location>
</feature>
<reference evidence="2" key="1">
    <citation type="journal article" date="2020" name="Stud. Mycol.">
        <title>101 Dothideomycetes genomes: a test case for predicting lifestyles and emergence of pathogens.</title>
        <authorList>
            <person name="Haridas S."/>
            <person name="Albert R."/>
            <person name="Binder M."/>
            <person name="Bloem J."/>
            <person name="Labutti K."/>
            <person name="Salamov A."/>
            <person name="Andreopoulos B."/>
            <person name="Baker S."/>
            <person name="Barry K."/>
            <person name="Bills G."/>
            <person name="Bluhm B."/>
            <person name="Cannon C."/>
            <person name="Castanera R."/>
            <person name="Culley D."/>
            <person name="Daum C."/>
            <person name="Ezra D."/>
            <person name="Gonzalez J."/>
            <person name="Henrissat B."/>
            <person name="Kuo A."/>
            <person name="Liang C."/>
            <person name="Lipzen A."/>
            <person name="Lutzoni F."/>
            <person name="Magnuson J."/>
            <person name="Mondo S."/>
            <person name="Nolan M."/>
            <person name="Ohm R."/>
            <person name="Pangilinan J."/>
            <person name="Park H.-J."/>
            <person name="Ramirez L."/>
            <person name="Alfaro M."/>
            <person name="Sun H."/>
            <person name="Tritt A."/>
            <person name="Yoshinaga Y."/>
            <person name="Zwiers L.-H."/>
            <person name="Turgeon B."/>
            <person name="Goodwin S."/>
            <person name="Spatafora J."/>
            <person name="Crous P."/>
            <person name="Grigoriev I."/>
        </authorList>
    </citation>
    <scope>NUCLEOTIDE SEQUENCE</scope>
    <source>
        <strain evidence="2">CBS 125425</strain>
    </source>
</reference>
<gene>
    <name evidence="2" type="ORF">EJ04DRAFT_570078</name>
</gene>
<name>A0A9P4QJT2_9PLEO</name>
<accession>A0A9P4QJT2</accession>
<evidence type="ECO:0000313" key="2">
    <source>
        <dbReference type="EMBL" id="KAF2727779.1"/>
    </source>
</evidence>
<dbReference type="Gene3D" id="3.40.390.10">
    <property type="entry name" value="Collagenase (Catalytic Domain)"/>
    <property type="match status" value="1"/>
</dbReference>
<dbReference type="OrthoDB" id="3798475at2759"/>
<dbReference type="EMBL" id="ML996312">
    <property type="protein sequence ID" value="KAF2727779.1"/>
    <property type="molecule type" value="Genomic_DNA"/>
</dbReference>
<protein>
    <submittedName>
        <fullName evidence="2">Uncharacterized protein</fullName>
    </submittedName>
</protein>
<organism evidence="2 3">
    <name type="scientific">Polyplosphaeria fusca</name>
    <dbReference type="NCBI Taxonomy" id="682080"/>
    <lineage>
        <taxon>Eukaryota</taxon>
        <taxon>Fungi</taxon>
        <taxon>Dikarya</taxon>
        <taxon>Ascomycota</taxon>
        <taxon>Pezizomycotina</taxon>
        <taxon>Dothideomycetes</taxon>
        <taxon>Pleosporomycetidae</taxon>
        <taxon>Pleosporales</taxon>
        <taxon>Tetraplosphaeriaceae</taxon>
        <taxon>Polyplosphaeria</taxon>
    </lineage>
</organism>
<keyword evidence="1" id="KW-0732">Signal</keyword>
<evidence type="ECO:0000256" key="1">
    <source>
        <dbReference type="SAM" id="SignalP"/>
    </source>
</evidence>
<sequence length="371" mass="42565">MFSSKFAPWTLPGLSLLLLISTVVADQTWWVDDSCKGKFKDGVFDKMMEEVIETSKLARDRMSRTREQEPQAHAAFEHVFKYKADSADKDDKALFEYFKDAEITKSTAISEFKKESASGDAGRKASEIRIYCDEDARFTLVPDNEELWDKHSLPVNSKRHIDKQEWDDLTNKIRHQGMPSCKENKVITNWGTQMVTYGSTGSNIGSNSDEQQWRTTITICSFWLDAKGRYEMVSQIPKTRQFGIIGKKTMKPIDALGEIGSMIMYHEFHHHMRYQTTDHAYKWKDCYALDKDKASSNADSYEIFGILLWALERKFALDPKKVADGKWGSKDESIPDRVKLSKRELATRQIFCKDEAQHGGEAGLVCKDFEA</sequence>
<dbReference type="SUPFAM" id="SSF55486">
    <property type="entry name" value="Metalloproteases ('zincins'), catalytic domain"/>
    <property type="match status" value="1"/>
</dbReference>
<comment type="caution">
    <text evidence="2">The sequence shown here is derived from an EMBL/GenBank/DDBJ whole genome shotgun (WGS) entry which is preliminary data.</text>
</comment>
<feature type="signal peptide" evidence="1">
    <location>
        <begin position="1"/>
        <end position="25"/>
    </location>
</feature>
<dbReference type="GO" id="GO:0008237">
    <property type="term" value="F:metallopeptidase activity"/>
    <property type="evidence" value="ECO:0007669"/>
    <property type="project" value="InterPro"/>
</dbReference>
<dbReference type="Proteomes" id="UP000799444">
    <property type="component" value="Unassembled WGS sequence"/>
</dbReference>
<dbReference type="AlphaFoldDB" id="A0A9P4QJT2"/>
<keyword evidence="3" id="KW-1185">Reference proteome</keyword>
<proteinExistence type="predicted"/>
<evidence type="ECO:0000313" key="3">
    <source>
        <dbReference type="Proteomes" id="UP000799444"/>
    </source>
</evidence>